<dbReference type="GO" id="GO:0000976">
    <property type="term" value="F:transcription cis-regulatory region binding"/>
    <property type="evidence" value="ECO:0007669"/>
    <property type="project" value="TreeGrafter"/>
</dbReference>
<keyword evidence="7" id="KW-1185">Reference proteome</keyword>
<keyword evidence="2 4" id="KW-0238">DNA-binding</keyword>
<organism evidence="6 7">
    <name type="scientific">Streptomyces caatingaensis</name>
    <dbReference type="NCBI Taxonomy" id="1678637"/>
    <lineage>
        <taxon>Bacteria</taxon>
        <taxon>Bacillati</taxon>
        <taxon>Actinomycetota</taxon>
        <taxon>Actinomycetes</taxon>
        <taxon>Kitasatosporales</taxon>
        <taxon>Streptomycetaceae</taxon>
        <taxon>Streptomyces</taxon>
    </lineage>
</organism>
<dbReference type="InterPro" id="IPR001647">
    <property type="entry name" value="HTH_TetR"/>
</dbReference>
<dbReference type="OrthoDB" id="9806334at2"/>
<evidence type="ECO:0000256" key="3">
    <source>
        <dbReference type="ARBA" id="ARBA00023163"/>
    </source>
</evidence>
<feature type="DNA-binding region" description="H-T-H motif" evidence="4">
    <location>
        <begin position="50"/>
        <end position="69"/>
    </location>
</feature>
<keyword evidence="1" id="KW-0805">Transcription regulation</keyword>
<feature type="domain" description="HTH tetR-type" evidence="5">
    <location>
        <begin position="27"/>
        <end position="87"/>
    </location>
</feature>
<dbReference type="InterPro" id="IPR041490">
    <property type="entry name" value="KstR2_TetR_C"/>
</dbReference>
<dbReference type="InterPro" id="IPR023772">
    <property type="entry name" value="DNA-bd_HTH_TetR-type_CS"/>
</dbReference>
<accession>A0A0K9XFT5</accession>
<dbReference type="Gene3D" id="1.10.10.60">
    <property type="entry name" value="Homeodomain-like"/>
    <property type="match status" value="1"/>
</dbReference>
<dbReference type="EMBL" id="LFXA01000008">
    <property type="protein sequence ID" value="KNB52103.1"/>
    <property type="molecule type" value="Genomic_DNA"/>
</dbReference>
<dbReference type="Pfam" id="PF17932">
    <property type="entry name" value="TetR_C_24"/>
    <property type="match status" value="1"/>
</dbReference>
<dbReference type="PROSITE" id="PS01081">
    <property type="entry name" value="HTH_TETR_1"/>
    <property type="match status" value="1"/>
</dbReference>
<reference evidence="7" key="1">
    <citation type="submission" date="2015-07" db="EMBL/GenBank/DDBJ databases">
        <title>Draft genome sequence of Streptomyces sp. CMAA 1322, a bacterium isolated from Caatinga biome, from dry forest semiarid of Brazil.</title>
        <authorList>
            <person name="Santos S.N."/>
            <person name="Gacesa R."/>
            <person name="Taketani R.G."/>
            <person name="Long P.F."/>
            <person name="Melo I.S."/>
        </authorList>
    </citation>
    <scope>NUCLEOTIDE SEQUENCE [LARGE SCALE GENOMIC DNA]</scope>
    <source>
        <strain evidence="7">CMAA 1322</strain>
    </source>
</reference>
<gene>
    <name evidence="6" type="ORF">AC230_13165</name>
</gene>
<dbReference type="PANTHER" id="PTHR30055:SF234">
    <property type="entry name" value="HTH-TYPE TRANSCRIPTIONAL REGULATOR BETI"/>
    <property type="match status" value="1"/>
</dbReference>
<comment type="caution">
    <text evidence="6">The sequence shown here is derived from an EMBL/GenBank/DDBJ whole genome shotgun (WGS) entry which is preliminary data.</text>
</comment>
<dbReference type="InterPro" id="IPR009057">
    <property type="entry name" value="Homeodomain-like_sf"/>
</dbReference>
<dbReference type="SUPFAM" id="SSF46689">
    <property type="entry name" value="Homeodomain-like"/>
    <property type="match status" value="1"/>
</dbReference>
<evidence type="ECO:0000313" key="6">
    <source>
        <dbReference type="EMBL" id="KNB52103.1"/>
    </source>
</evidence>
<dbReference type="InterPro" id="IPR036271">
    <property type="entry name" value="Tet_transcr_reg_TetR-rel_C_sf"/>
</dbReference>
<evidence type="ECO:0000313" key="7">
    <source>
        <dbReference type="Proteomes" id="UP000037288"/>
    </source>
</evidence>
<evidence type="ECO:0000256" key="1">
    <source>
        <dbReference type="ARBA" id="ARBA00023015"/>
    </source>
</evidence>
<evidence type="ECO:0000259" key="5">
    <source>
        <dbReference type="PROSITE" id="PS50977"/>
    </source>
</evidence>
<dbReference type="Pfam" id="PF00440">
    <property type="entry name" value="TetR_N"/>
    <property type="match status" value="1"/>
</dbReference>
<evidence type="ECO:0000256" key="4">
    <source>
        <dbReference type="PROSITE-ProRule" id="PRU00335"/>
    </source>
</evidence>
<dbReference type="Gene3D" id="1.10.357.10">
    <property type="entry name" value="Tetracycline Repressor, domain 2"/>
    <property type="match status" value="1"/>
</dbReference>
<dbReference type="STRING" id="1678637.AC230_13165"/>
<dbReference type="AlphaFoldDB" id="A0A0K9XFT5"/>
<dbReference type="InterPro" id="IPR050109">
    <property type="entry name" value="HTH-type_TetR-like_transc_reg"/>
</dbReference>
<name>A0A0K9XFT5_9ACTN</name>
<dbReference type="PANTHER" id="PTHR30055">
    <property type="entry name" value="HTH-TYPE TRANSCRIPTIONAL REGULATOR RUTR"/>
    <property type="match status" value="1"/>
</dbReference>
<proteinExistence type="predicted"/>
<sequence length="215" mass="23760">MRSENQPGGRSAAKAATSDADRSFIELARRAQIIDAAVGTLAEEGYAKASLARIAQRAGISKGVISYHFAGKEELLERLVEHVYGQMGAFMEPRMAAAPEPGARLRAYVESLAAYMREHRPQLAALGQVFHNMRNSEGKLRYGVATSEELYAFLEGIFREGQESGEFRPFDVRVMAVSVQAGVDAMFEYWDVHPEHDLEGHARELAELFAQAVRA</sequence>
<dbReference type="GO" id="GO:0003700">
    <property type="term" value="F:DNA-binding transcription factor activity"/>
    <property type="evidence" value="ECO:0007669"/>
    <property type="project" value="TreeGrafter"/>
</dbReference>
<dbReference type="Proteomes" id="UP000037288">
    <property type="component" value="Unassembled WGS sequence"/>
</dbReference>
<dbReference type="SUPFAM" id="SSF48498">
    <property type="entry name" value="Tetracyclin repressor-like, C-terminal domain"/>
    <property type="match status" value="1"/>
</dbReference>
<dbReference type="PROSITE" id="PS50977">
    <property type="entry name" value="HTH_TETR_2"/>
    <property type="match status" value="1"/>
</dbReference>
<keyword evidence="3" id="KW-0804">Transcription</keyword>
<dbReference type="RefSeq" id="WP_049716356.1">
    <property type="nucleotide sequence ID" value="NZ_LFXA01000008.1"/>
</dbReference>
<dbReference type="PRINTS" id="PR00455">
    <property type="entry name" value="HTHTETR"/>
</dbReference>
<dbReference type="PATRIC" id="fig|1678637.3.peg.2836"/>
<evidence type="ECO:0000256" key="2">
    <source>
        <dbReference type="ARBA" id="ARBA00023125"/>
    </source>
</evidence>
<protein>
    <submittedName>
        <fullName evidence="6">TetR family transcriptional regulator</fullName>
    </submittedName>
</protein>